<proteinExistence type="predicted"/>
<dbReference type="RefSeq" id="WP_143049813.1">
    <property type="nucleotide sequence ID" value="NZ_BOND01000021.1"/>
</dbReference>
<gene>
    <name evidence="1" type="ORF">SAMN05421684_3940</name>
</gene>
<organism evidence="1 2">
    <name type="scientific">Asanoa ishikariensis</name>
    <dbReference type="NCBI Taxonomy" id="137265"/>
    <lineage>
        <taxon>Bacteria</taxon>
        <taxon>Bacillati</taxon>
        <taxon>Actinomycetota</taxon>
        <taxon>Actinomycetes</taxon>
        <taxon>Micromonosporales</taxon>
        <taxon>Micromonosporaceae</taxon>
        <taxon>Asanoa</taxon>
    </lineage>
</organism>
<dbReference type="STRING" id="137265.SAMN05421684_3940"/>
<evidence type="ECO:0000313" key="2">
    <source>
        <dbReference type="Proteomes" id="UP000199632"/>
    </source>
</evidence>
<keyword evidence="2" id="KW-1185">Reference proteome</keyword>
<accession>A0A1H3RLY4</accession>
<evidence type="ECO:0000313" key="1">
    <source>
        <dbReference type="EMBL" id="SDZ26251.1"/>
    </source>
</evidence>
<reference evidence="2" key="1">
    <citation type="submission" date="2016-10" db="EMBL/GenBank/DDBJ databases">
        <authorList>
            <person name="Varghese N."/>
            <person name="Submissions S."/>
        </authorList>
    </citation>
    <scope>NUCLEOTIDE SEQUENCE [LARGE SCALE GENOMIC DNA]</scope>
    <source>
        <strain evidence="2">DSM 44718</strain>
    </source>
</reference>
<dbReference type="Proteomes" id="UP000199632">
    <property type="component" value="Unassembled WGS sequence"/>
</dbReference>
<dbReference type="AlphaFoldDB" id="A0A1H3RLY4"/>
<sequence>MTYPTEDELNERLRAAVDAAARRRSERLRFRAAFAATRWAGLQERHATKLARLDRELADVPDPTPPP</sequence>
<name>A0A1H3RLY4_9ACTN</name>
<protein>
    <submittedName>
        <fullName evidence="1">Uncharacterized protein</fullName>
    </submittedName>
</protein>
<dbReference type="EMBL" id="FNQB01000002">
    <property type="protein sequence ID" value="SDZ26251.1"/>
    <property type="molecule type" value="Genomic_DNA"/>
</dbReference>